<keyword evidence="7" id="KW-0963">Cytoplasm</keyword>
<dbReference type="GO" id="GO:0005524">
    <property type="term" value="F:ATP binding"/>
    <property type="evidence" value="ECO:0007669"/>
    <property type="project" value="UniProtKB-UniRule"/>
</dbReference>
<reference evidence="10 11" key="1">
    <citation type="journal article" date="2016" name="Nat. Commun.">
        <title>Thousands of microbial genomes shed light on interconnected biogeochemical processes in an aquifer system.</title>
        <authorList>
            <person name="Anantharaman K."/>
            <person name="Brown C.T."/>
            <person name="Hug L.A."/>
            <person name="Sharon I."/>
            <person name="Castelle C.J."/>
            <person name="Probst A.J."/>
            <person name="Thomas B.C."/>
            <person name="Singh A."/>
            <person name="Wilkins M.J."/>
            <person name="Karaoz U."/>
            <person name="Brodie E.L."/>
            <person name="Williams K.H."/>
            <person name="Hubbard S.S."/>
            <person name="Banfield J.F."/>
        </authorList>
    </citation>
    <scope>NUCLEOTIDE SEQUENCE [LARGE SCALE GENOMIC DNA]</scope>
</reference>
<dbReference type="SUPFAM" id="SSF52374">
    <property type="entry name" value="Nucleotidylyl transferase"/>
    <property type="match status" value="1"/>
</dbReference>
<gene>
    <name evidence="7" type="primary">gltX</name>
    <name evidence="10" type="ORF">A2074_08300</name>
</gene>
<dbReference type="NCBIfam" id="TIGR00464">
    <property type="entry name" value="gltX_bact"/>
    <property type="match status" value="1"/>
</dbReference>
<name>A0A1F2ULS2_9ACTN</name>
<comment type="similarity">
    <text evidence="1 7">Belongs to the class-I aminoacyl-tRNA synthetase family. Glutamate--tRNA ligase type 1 subfamily.</text>
</comment>
<dbReference type="InterPro" id="IPR020751">
    <property type="entry name" value="aa-tRNA-synth_I_codon-bd_sub2"/>
</dbReference>
<evidence type="ECO:0000259" key="9">
    <source>
        <dbReference type="Pfam" id="PF19269"/>
    </source>
</evidence>
<keyword evidence="7" id="KW-0862">Zinc</keyword>
<dbReference type="FunFam" id="3.40.50.620:FF:000045">
    <property type="entry name" value="Glutamate--tRNA ligase, mitochondrial"/>
    <property type="match status" value="1"/>
</dbReference>
<dbReference type="InterPro" id="IPR014729">
    <property type="entry name" value="Rossmann-like_a/b/a_fold"/>
</dbReference>
<comment type="function">
    <text evidence="7">Catalyzes the attachment of glutamate to tRNA(Glu) in a two-step reaction: glutamate is first activated by ATP to form Glu-AMP and then transferred to the acceptor end of tRNA(Glu).</text>
</comment>
<dbReference type="EC" id="6.1.1.17" evidence="7"/>
<evidence type="ECO:0000313" key="11">
    <source>
        <dbReference type="Proteomes" id="UP000178086"/>
    </source>
</evidence>
<dbReference type="PRINTS" id="PR00987">
    <property type="entry name" value="TRNASYNTHGLU"/>
</dbReference>
<keyword evidence="4 7" id="KW-0067">ATP-binding</keyword>
<evidence type="ECO:0000256" key="5">
    <source>
        <dbReference type="ARBA" id="ARBA00022917"/>
    </source>
</evidence>
<dbReference type="AlphaFoldDB" id="A0A1F2ULS2"/>
<dbReference type="InterPro" id="IPR020058">
    <property type="entry name" value="Glu/Gln-tRNA-synth_Ib_cat-dom"/>
</dbReference>
<feature type="short sequence motif" description="'HIGH' region" evidence="7">
    <location>
        <begin position="10"/>
        <end position="20"/>
    </location>
</feature>
<dbReference type="InterPro" id="IPR008925">
    <property type="entry name" value="aa_tRNA-synth_I_cd-bd_sf"/>
</dbReference>
<keyword evidence="7" id="KW-0479">Metal-binding</keyword>
<dbReference type="Gene3D" id="1.10.10.350">
    <property type="match status" value="1"/>
</dbReference>
<protein>
    <recommendedName>
        <fullName evidence="7">Glutamate--tRNA ligase</fullName>
        <ecNumber evidence="7">6.1.1.17</ecNumber>
    </recommendedName>
    <alternativeName>
        <fullName evidence="7">Glutamyl-tRNA synthetase</fullName>
        <shortName evidence="7">GluRS</shortName>
    </alternativeName>
</protein>
<dbReference type="InterPro" id="IPR045462">
    <property type="entry name" value="aa-tRNA-synth_I_cd-bd"/>
</dbReference>
<dbReference type="SUPFAM" id="SSF48163">
    <property type="entry name" value="An anticodon-binding domain of class I aminoacyl-tRNA synthetases"/>
    <property type="match status" value="1"/>
</dbReference>
<comment type="catalytic activity">
    <reaction evidence="7">
        <text>tRNA(Glu) + L-glutamate + ATP = L-glutamyl-tRNA(Glu) + AMP + diphosphate</text>
        <dbReference type="Rhea" id="RHEA:23540"/>
        <dbReference type="Rhea" id="RHEA-COMP:9663"/>
        <dbReference type="Rhea" id="RHEA-COMP:9680"/>
        <dbReference type="ChEBI" id="CHEBI:29985"/>
        <dbReference type="ChEBI" id="CHEBI:30616"/>
        <dbReference type="ChEBI" id="CHEBI:33019"/>
        <dbReference type="ChEBI" id="CHEBI:78442"/>
        <dbReference type="ChEBI" id="CHEBI:78520"/>
        <dbReference type="ChEBI" id="CHEBI:456215"/>
        <dbReference type="EC" id="6.1.1.17"/>
    </reaction>
</comment>
<dbReference type="GO" id="GO:0008270">
    <property type="term" value="F:zinc ion binding"/>
    <property type="evidence" value="ECO:0007669"/>
    <property type="project" value="UniProtKB-UniRule"/>
</dbReference>
<dbReference type="InterPro" id="IPR004527">
    <property type="entry name" value="Glu-tRNA-ligase_bac/mito"/>
</dbReference>
<dbReference type="NCBIfam" id="NF004315">
    <property type="entry name" value="PRK05710.1-4"/>
    <property type="match status" value="1"/>
</dbReference>
<dbReference type="PANTHER" id="PTHR43311">
    <property type="entry name" value="GLUTAMATE--TRNA LIGASE"/>
    <property type="match status" value="1"/>
</dbReference>
<keyword evidence="6 7" id="KW-0030">Aminoacyl-tRNA synthetase</keyword>
<dbReference type="EMBL" id="MELI01000106">
    <property type="protein sequence ID" value="OFW31996.1"/>
    <property type="molecule type" value="Genomic_DNA"/>
</dbReference>
<accession>A0A1F2ULS2</accession>
<dbReference type="GO" id="GO:0000049">
    <property type="term" value="F:tRNA binding"/>
    <property type="evidence" value="ECO:0007669"/>
    <property type="project" value="InterPro"/>
</dbReference>
<dbReference type="GO" id="GO:0006424">
    <property type="term" value="P:glutamyl-tRNA aminoacylation"/>
    <property type="evidence" value="ECO:0007669"/>
    <property type="project" value="UniProtKB-UniRule"/>
</dbReference>
<dbReference type="CDD" id="cd00808">
    <property type="entry name" value="GluRS_core"/>
    <property type="match status" value="1"/>
</dbReference>
<keyword evidence="2 7" id="KW-0436">Ligase</keyword>
<dbReference type="InterPro" id="IPR033910">
    <property type="entry name" value="GluRS_core"/>
</dbReference>
<evidence type="ECO:0000256" key="7">
    <source>
        <dbReference type="HAMAP-Rule" id="MF_00022"/>
    </source>
</evidence>
<evidence type="ECO:0000256" key="1">
    <source>
        <dbReference type="ARBA" id="ARBA00007894"/>
    </source>
</evidence>
<dbReference type="Gene3D" id="3.40.50.620">
    <property type="entry name" value="HUPs"/>
    <property type="match status" value="1"/>
</dbReference>
<dbReference type="PROSITE" id="PS00178">
    <property type="entry name" value="AA_TRNA_LIGASE_I"/>
    <property type="match status" value="1"/>
</dbReference>
<feature type="domain" description="Aminoacyl-tRNA synthetase class I anticodon-binding" evidence="9">
    <location>
        <begin position="334"/>
        <end position="482"/>
    </location>
</feature>
<dbReference type="HAMAP" id="MF_00022">
    <property type="entry name" value="Glu_tRNA_synth_type1"/>
    <property type="match status" value="1"/>
</dbReference>
<dbReference type="GO" id="GO:0005829">
    <property type="term" value="C:cytosol"/>
    <property type="evidence" value="ECO:0007669"/>
    <property type="project" value="TreeGrafter"/>
</dbReference>
<feature type="binding site" evidence="7">
    <location>
        <position position="253"/>
    </location>
    <ligand>
        <name>ATP</name>
        <dbReference type="ChEBI" id="CHEBI:30616"/>
    </ligand>
</feature>
<dbReference type="Pfam" id="PF19269">
    <property type="entry name" value="Anticodon_2"/>
    <property type="match status" value="1"/>
</dbReference>
<comment type="subcellular location">
    <subcellularLocation>
        <location evidence="7">Cytoplasm</location>
    </subcellularLocation>
</comment>
<feature type="domain" description="Glutamyl/glutaminyl-tRNA synthetase class Ib catalytic" evidence="8">
    <location>
        <begin position="3"/>
        <end position="319"/>
    </location>
</feature>
<organism evidence="10 11">
    <name type="scientific">Candidatus Aquicultor primus</name>
    <dbReference type="NCBI Taxonomy" id="1797195"/>
    <lineage>
        <taxon>Bacteria</taxon>
        <taxon>Bacillati</taxon>
        <taxon>Actinomycetota</taxon>
        <taxon>Candidatus Aquicultoria</taxon>
        <taxon>Candidatus Aquicultorales</taxon>
        <taxon>Candidatus Aquicultoraceae</taxon>
        <taxon>Candidatus Aquicultor</taxon>
    </lineage>
</organism>
<feature type="binding site" evidence="7">
    <location>
        <position position="109"/>
    </location>
    <ligand>
        <name>Zn(2+)</name>
        <dbReference type="ChEBI" id="CHEBI:29105"/>
    </ligand>
</feature>
<evidence type="ECO:0000313" key="10">
    <source>
        <dbReference type="EMBL" id="OFW31996.1"/>
    </source>
</evidence>
<feature type="binding site" evidence="7">
    <location>
        <position position="136"/>
    </location>
    <ligand>
        <name>Zn(2+)</name>
        <dbReference type="ChEBI" id="CHEBI:29105"/>
    </ligand>
</feature>
<evidence type="ECO:0000256" key="3">
    <source>
        <dbReference type="ARBA" id="ARBA00022741"/>
    </source>
</evidence>
<keyword evidence="5 7" id="KW-0648">Protein biosynthesis</keyword>
<comment type="subunit">
    <text evidence="7">Monomer.</text>
</comment>
<dbReference type="Pfam" id="PF00749">
    <property type="entry name" value="tRNA-synt_1c"/>
    <property type="match status" value="1"/>
</dbReference>
<feature type="binding site" evidence="7">
    <location>
        <position position="107"/>
    </location>
    <ligand>
        <name>Zn(2+)</name>
        <dbReference type="ChEBI" id="CHEBI:29105"/>
    </ligand>
</feature>
<sequence length="491" mass="54604">MSEVRVRFAPSPTGHLHIGTARTALLNWLYARKMDGSFIVRVEDTDLSRSTAEFEESILEDLAWMGLNWDEGPDIGGGFGPYRQSERFDIYRKKTDELLETGQAYRCYCAPEELEERRKARLAAGLMPKYEGTCRELTAEQEAAHLAGGKKAALRFRVPDGTITIRDLVRGAIDFSSEVIGDFIILRSDGSPSYHLAVVVDDGEMKVSHVIRGEDHITNTAKHVPLFRALGYPVPEFAHNAMILGPDGGKLSKRHGATSVDEYRQRGYLPEAINNYLALLSWAPEDTKEVFLLHELAAAFKIDRISKSPAIFDIAKLNWLNGQHIRAAGMERITNLCIPYLRDAGLIDEDELSEDDFAHLVQIIEAVRGNLTVLAEIPAYAKIFLSEFEIEPEAREWLAEPGLPEVLGELREALVARGELDFDAGKEVVLGLREHFKALGITGKGLFMPVRVGLTGSAKGPELPYILNILSKEEALARIDAVVEEAKKARQ</sequence>
<evidence type="ECO:0000256" key="6">
    <source>
        <dbReference type="ARBA" id="ARBA00023146"/>
    </source>
</evidence>
<proteinExistence type="inferred from homology"/>
<dbReference type="Proteomes" id="UP000178086">
    <property type="component" value="Unassembled WGS sequence"/>
</dbReference>
<evidence type="ECO:0000259" key="8">
    <source>
        <dbReference type="Pfam" id="PF00749"/>
    </source>
</evidence>
<keyword evidence="3 7" id="KW-0547">Nucleotide-binding</keyword>
<comment type="caution">
    <text evidence="10">The sequence shown here is derived from an EMBL/GenBank/DDBJ whole genome shotgun (WGS) entry which is preliminary data.</text>
</comment>
<dbReference type="InterPro" id="IPR001412">
    <property type="entry name" value="aa-tRNA-synth_I_CS"/>
</dbReference>
<evidence type="ECO:0000256" key="2">
    <source>
        <dbReference type="ARBA" id="ARBA00022598"/>
    </source>
</evidence>
<comment type="cofactor">
    <cofactor evidence="7">
        <name>Zn(2+)</name>
        <dbReference type="ChEBI" id="CHEBI:29105"/>
    </cofactor>
    <text evidence="7">Binds 1 zinc ion per subunit.</text>
</comment>
<feature type="short sequence motif" description="'KMSKS' region" evidence="7">
    <location>
        <begin position="250"/>
        <end position="254"/>
    </location>
</feature>
<dbReference type="InterPro" id="IPR049940">
    <property type="entry name" value="GluQ/Sye"/>
</dbReference>
<evidence type="ECO:0000256" key="4">
    <source>
        <dbReference type="ARBA" id="ARBA00022840"/>
    </source>
</evidence>
<feature type="binding site" evidence="7">
    <location>
        <position position="134"/>
    </location>
    <ligand>
        <name>Zn(2+)</name>
        <dbReference type="ChEBI" id="CHEBI:29105"/>
    </ligand>
</feature>
<dbReference type="GO" id="GO:0004818">
    <property type="term" value="F:glutamate-tRNA ligase activity"/>
    <property type="evidence" value="ECO:0007669"/>
    <property type="project" value="UniProtKB-UniRule"/>
</dbReference>
<dbReference type="PANTHER" id="PTHR43311:SF2">
    <property type="entry name" value="GLUTAMATE--TRNA LIGASE, MITOCHONDRIAL-RELATED"/>
    <property type="match status" value="1"/>
</dbReference>
<dbReference type="InterPro" id="IPR000924">
    <property type="entry name" value="Glu/Gln-tRNA-synth"/>
</dbReference>